<dbReference type="Proteomes" id="UP001586593">
    <property type="component" value="Unassembled WGS sequence"/>
</dbReference>
<keyword evidence="3" id="KW-1185">Reference proteome</keyword>
<proteinExistence type="predicted"/>
<feature type="compositionally biased region" description="Basic and acidic residues" evidence="1">
    <location>
        <begin position="138"/>
        <end position="148"/>
    </location>
</feature>
<dbReference type="EMBL" id="JAZHXJ010000390">
    <property type="protein sequence ID" value="KAL1862601.1"/>
    <property type="molecule type" value="Genomic_DNA"/>
</dbReference>
<feature type="compositionally biased region" description="Low complexity" evidence="1">
    <location>
        <begin position="21"/>
        <end position="35"/>
    </location>
</feature>
<feature type="compositionally biased region" description="Low complexity" evidence="1">
    <location>
        <begin position="60"/>
        <end position="71"/>
    </location>
</feature>
<feature type="compositionally biased region" description="Polar residues" evidence="1">
    <location>
        <begin position="220"/>
        <end position="230"/>
    </location>
</feature>
<feature type="compositionally biased region" description="Low complexity" evidence="1">
    <location>
        <begin position="512"/>
        <end position="527"/>
    </location>
</feature>
<organism evidence="2 3">
    <name type="scientific">Phialemonium thermophilum</name>
    <dbReference type="NCBI Taxonomy" id="223376"/>
    <lineage>
        <taxon>Eukaryota</taxon>
        <taxon>Fungi</taxon>
        <taxon>Dikarya</taxon>
        <taxon>Ascomycota</taxon>
        <taxon>Pezizomycotina</taxon>
        <taxon>Sordariomycetes</taxon>
        <taxon>Sordariomycetidae</taxon>
        <taxon>Cephalothecales</taxon>
        <taxon>Cephalothecaceae</taxon>
        <taxon>Phialemonium</taxon>
    </lineage>
</organism>
<dbReference type="Pfam" id="PF08618">
    <property type="entry name" value="Opi1"/>
    <property type="match status" value="1"/>
</dbReference>
<dbReference type="PANTHER" id="PTHR38406:SF1">
    <property type="entry name" value="TRANSCRIPTIONAL REPRESSOR OPI1"/>
    <property type="match status" value="1"/>
</dbReference>
<feature type="compositionally biased region" description="Low complexity" evidence="1">
    <location>
        <begin position="172"/>
        <end position="181"/>
    </location>
</feature>
<feature type="region of interest" description="Disordered" evidence="1">
    <location>
        <begin position="506"/>
        <end position="530"/>
    </location>
</feature>
<feature type="compositionally biased region" description="Basic and acidic residues" evidence="1">
    <location>
        <begin position="1"/>
        <end position="14"/>
    </location>
</feature>
<feature type="compositionally biased region" description="Basic and acidic residues" evidence="1">
    <location>
        <begin position="36"/>
        <end position="59"/>
    </location>
</feature>
<accession>A0ABR3WI05</accession>
<feature type="compositionally biased region" description="Polar residues" evidence="1">
    <location>
        <begin position="149"/>
        <end position="158"/>
    </location>
</feature>
<sequence length="681" mass="73485">MEHDHMPVRPRERQPPPPPTSSDDSPSAANAYDDAYYGRHSGEESRALSMHDDRSDRHAASAALSAGAEGLVQLHTRIEAEYPHMSSSHHPLPMQSSPMPSSPSYSPPSYRQTPSQAHDPASLAFPEAPTTELPPIRTEADRVSHSDHQSLPSLSTVAGSHLPTYPPPPPSSQSTESSSVSPLPPPPRVDRWPSLNPLTAYYNPSHVQGAPSPQRMDIDASSSGTATLSAPSPDRLYEGRGSSISLDDPDVRMAAEALGDLRADFVSTPPKRDASLPAGSGGNPPQSEEPLLSLLTSYTPRIATHFATSVYQTTTDRHPILKSSAKFIEGAVSGGMRWFIGPNRRDPSSSTSDLESGDDASSHHKRRKLDGSPPGAAGGADLDAAEKLDQYLYDFPKRRRTSLSTVDTLPPYDDLSSPAYTETADPQNQAMLRSNNAGAPPQAWQRRLITSTSGLSIAMSDQSLRCLRYCLLQLRSANEYIRQRIVALKDALDQYDASKQGAAGVAGESSATTTTTQQQKQQQQQPQANRSELAARISALKMDVLKALEAAIDVVSRYAGGALPENARDLIHRHLTSLPQRFHLARMQELSAQRQDEGSEQKEKAVREGGHVVLVLAREGLDMMSQVSNVLDGTIVSAEEWCTRLGKRKTEEREGGGAGAGSPPKPTPMTGVEIDRDVKSG</sequence>
<reference evidence="2 3" key="1">
    <citation type="journal article" date="2024" name="Commun. Biol.">
        <title>Comparative genomic analysis of thermophilic fungi reveals convergent evolutionary adaptations and gene losses.</title>
        <authorList>
            <person name="Steindorff A.S."/>
            <person name="Aguilar-Pontes M.V."/>
            <person name="Robinson A.J."/>
            <person name="Andreopoulos B."/>
            <person name="LaButti K."/>
            <person name="Kuo A."/>
            <person name="Mondo S."/>
            <person name="Riley R."/>
            <person name="Otillar R."/>
            <person name="Haridas S."/>
            <person name="Lipzen A."/>
            <person name="Grimwood J."/>
            <person name="Schmutz J."/>
            <person name="Clum A."/>
            <person name="Reid I.D."/>
            <person name="Moisan M.C."/>
            <person name="Butler G."/>
            <person name="Nguyen T.T.M."/>
            <person name="Dewar K."/>
            <person name="Conant G."/>
            <person name="Drula E."/>
            <person name="Henrissat B."/>
            <person name="Hansel C."/>
            <person name="Singer S."/>
            <person name="Hutchinson M.I."/>
            <person name="de Vries R.P."/>
            <person name="Natvig D.O."/>
            <person name="Powell A.J."/>
            <person name="Tsang A."/>
            <person name="Grigoriev I.V."/>
        </authorList>
    </citation>
    <scope>NUCLEOTIDE SEQUENCE [LARGE SCALE GENOMIC DNA]</scope>
    <source>
        <strain evidence="2 3">ATCC 24622</strain>
    </source>
</reference>
<feature type="region of interest" description="Disordered" evidence="1">
    <location>
        <begin position="1"/>
        <end position="247"/>
    </location>
</feature>
<evidence type="ECO:0000313" key="2">
    <source>
        <dbReference type="EMBL" id="KAL1862601.1"/>
    </source>
</evidence>
<gene>
    <name evidence="2" type="ORF">VTK73DRAFT_6728</name>
</gene>
<feature type="region of interest" description="Disordered" evidence="1">
    <location>
        <begin position="646"/>
        <end position="681"/>
    </location>
</feature>
<comment type="caution">
    <text evidence="2">The sequence shown here is derived from an EMBL/GenBank/DDBJ whole genome shotgun (WGS) entry which is preliminary data.</text>
</comment>
<dbReference type="PANTHER" id="PTHR38406">
    <property type="entry name" value="TRANSCRIPTIONAL REPRESSOR OPI1"/>
    <property type="match status" value="1"/>
</dbReference>
<feature type="compositionally biased region" description="Low complexity" evidence="1">
    <location>
        <begin position="371"/>
        <end position="381"/>
    </location>
</feature>
<dbReference type="InterPro" id="IPR013927">
    <property type="entry name" value="TF_Opi1_Ccg-8"/>
</dbReference>
<feature type="compositionally biased region" description="Low complexity" evidence="1">
    <location>
        <begin position="83"/>
        <end position="116"/>
    </location>
</feature>
<protein>
    <recommendedName>
        <fullName evidence="4">Clock-controlled protein 8</fullName>
    </recommendedName>
</protein>
<feature type="region of interest" description="Disordered" evidence="1">
    <location>
        <begin position="338"/>
        <end position="381"/>
    </location>
</feature>
<feature type="region of interest" description="Disordered" evidence="1">
    <location>
        <begin position="262"/>
        <end position="290"/>
    </location>
</feature>
<evidence type="ECO:0000313" key="3">
    <source>
        <dbReference type="Proteomes" id="UP001586593"/>
    </source>
</evidence>
<feature type="region of interest" description="Disordered" evidence="1">
    <location>
        <begin position="404"/>
        <end position="424"/>
    </location>
</feature>
<evidence type="ECO:0000256" key="1">
    <source>
        <dbReference type="SAM" id="MobiDB-lite"/>
    </source>
</evidence>
<evidence type="ECO:0008006" key="4">
    <source>
        <dbReference type="Google" id="ProtNLM"/>
    </source>
</evidence>
<name>A0ABR3WI05_9PEZI</name>